<dbReference type="Gene3D" id="2.40.10.120">
    <property type="match status" value="1"/>
</dbReference>
<evidence type="ECO:0000259" key="3">
    <source>
        <dbReference type="PROSITE" id="PS50106"/>
    </source>
</evidence>
<sequence>MKKFGIILITVLVAALVSFTVFKLMDSKQDIFGSEGDSPAQSIHFANVKSDGQAVEDLPEFTQAATLVTQSIVHLKVVLKRSSNNTQTYDPYYGSAGRSAPAMASGSGVIWSKDGYIVTNNHVVEGATSVEVILTDKRIFEAKLVGRDPNTDLAVIKINANDLTQIQIANSDEVKVGQWVLAAGYPFSLNTTVTAGIVSAKERSIGLIGNSKDQSGTSSAMSSAVEAYIQTDAAINPGNSGGALVNTSGKLIGINAAIASQTGSYEGYGFAIPVNLVDKVVKDLIQYGEVKRGLLGVSFPSPATEDEYLIQQGIKPGKVKGAYITGVQTGSAAASAGLKQGDIIQGIDNVKINSSVELSERIARHHPGDVIELEYKRGKEVLNQKVTLKAQEPKQQRTLNLDAQTISSKLGASFAPLNPAFRQHYRMNTGLAVIAVDPAGLFAQIGIQRGSIILSINGGRVNNLEDMKEAFKSASNGIARFECLNPEGLRIVFNLSLGA</sequence>
<dbReference type="PANTHER" id="PTHR43343:SF3">
    <property type="entry name" value="PROTEASE DO-LIKE 8, CHLOROPLASTIC"/>
    <property type="match status" value="1"/>
</dbReference>
<proteinExistence type="predicted"/>
<dbReference type="KEGG" id="pex:IZT61_16180"/>
<keyword evidence="2" id="KW-0378">Hydrolase</keyword>
<reference evidence="4 5" key="1">
    <citation type="submission" date="2020-11" db="EMBL/GenBank/DDBJ databases">
        <title>Pedobacter endophytica, an endophytic bacteria isolated form Carex pumila.</title>
        <authorList>
            <person name="Peng Y."/>
            <person name="Jiang L."/>
            <person name="Lee J."/>
        </authorList>
    </citation>
    <scope>NUCLEOTIDE SEQUENCE [LARGE SCALE GENOMIC DNA]</scope>
    <source>
        <strain evidence="4 5">JBR3-12</strain>
    </source>
</reference>
<name>A0A7S9L3R9_9SPHI</name>
<evidence type="ECO:0000313" key="4">
    <source>
        <dbReference type="EMBL" id="QPH41904.1"/>
    </source>
</evidence>
<evidence type="ECO:0000256" key="1">
    <source>
        <dbReference type="ARBA" id="ARBA00022670"/>
    </source>
</evidence>
<protein>
    <submittedName>
        <fullName evidence="4">Trypsin-like peptidase domain-containing protein</fullName>
    </submittedName>
</protein>
<organism evidence="4 5">
    <name type="scientific">Pedobacter endophyticus</name>
    <dbReference type="NCBI Taxonomy" id="2789740"/>
    <lineage>
        <taxon>Bacteria</taxon>
        <taxon>Pseudomonadati</taxon>
        <taxon>Bacteroidota</taxon>
        <taxon>Sphingobacteriia</taxon>
        <taxon>Sphingobacteriales</taxon>
        <taxon>Sphingobacteriaceae</taxon>
        <taxon>Pedobacter</taxon>
    </lineage>
</organism>
<accession>A0A7S9L3R9</accession>
<keyword evidence="1" id="KW-0645">Protease</keyword>
<dbReference type="PRINTS" id="PR00834">
    <property type="entry name" value="PROTEASES2C"/>
</dbReference>
<keyword evidence="5" id="KW-1185">Reference proteome</keyword>
<feature type="domain" description="PDZ" evidence="3">
    <location>
        <begin position="284"/>
        <end position="354"/>
    </location>
</feature>
<evidence type="ECO:0000313" key="5">
    <source>
        <dbReference type="Proteomes" id="UP000594759"/>
    </source>
</evidence>
<dbReference type="SMART" id="SM00228">
    <property type="entry name" value="PDZ"/>
    <property type="match status" value="2"/>
</dbReference>
<dbReference type="InterPro" id="IPR009003">
    <property type="entry name" value="Peptidase_S1_PA"/>
</dbReference>
<dbReference type="SUPFAM" id="SSF50494">
    <property type="entry name" value="Trypsin-like serine proteases"/>
    <property type="match status" value="1"/>
</dbReference>
<dbReference type="GO" id="GO:0004252">
    <property type="term" value="F:serine-type endopeptidase activity"/>
    <property type="evidence" value="ECO:0007669"/>
    <property type="project" value="InterPro"/>
</dbReference>
<dbReference type="InterPro" id="IPR036034">
    <property type="entry name" value="PDZ_sf"/>
</dbReference>
<dbReference type="PROSITE" id="PS50106">
    <property type="entry name" value="PDZ"/>
    <property type="match status" value="1"/>
</dbReference>
<dbReference type="InterPro" id="IPR001940">
    <property type="entry name" value="Peptidase_S1C"/>
</dbReference>
<dbReference type="Pfam" id="PF13365">
    <property type="entry name" value="Trypsin_2"/>
    <property type="match status" value="1"/>
</dbReference>
<evidence type="ECO:0000256" key="2">
    <source>
        <dbReference type="ARBA" id="ARBA00022801"/>
    </source>
</evidence>
<dbReference type="InterPro" id="IPR001478">
    <property type="entry name" value="PDZ"/>
</dbReference>
<dbReference type="InterPro" id="IPR051201">
    <property type="entry name" value="Chloro_Bact_Ser_Proteases"/>
</dbReference>
<dbReference type="Pfam" id="PF13180">
    <property type="entry name" value="PDZ_2"/>
    <property type="match status" value="1"/>
</dbReference>
<dbReference type="AlphaFoldDB" id="A0A7S9L3R9"/>
<gene>
    <name evidence="4" type="ORF">IZT61_16180</name>
</gene>
<dbReference type="EMBL" id="CP064939">
    <property type="protein sequence ID" value="QPH41904.1"/>
    <property type="molecule type" value="Genomic_DNA"/>
</dbReference>
<dbReference type="Gene3D" id="2.30.42.10">
    <property type="match status" value="2"/>
</dbReference>
<dbReference type="SUPFAM" id="SSF50156">
    <property type="entry name" value="PDZ domain-like"/>
    <property type="match status" value="2"/>
</dbReference>
<dbReference type="Proteomes" id="UP000594759">
    <property type="component" value="Chromosome"/>
</dbReference>
<dbReference type="PANTHER" id="PTHR43343">
    <property type="entry name" value="PEPTIDASE S12"/>
    <property type="match status" value="1"/>
</dbReference>
<dbReference type="GO" id="GO:0006508">
    <property type="term" value="P:proteolysis"/>
    <property type="evidence" value="ECO:0007669"/>
    <property type="project" value="UniProtKB-KW"/>
</dbReference>